<comment type="caution">
    <text evidence="2">The sequence shown here is derived from an EMBL/GenBank/DDBJ whole genome shotgun (WGS) entry which is preliminary data.</text>
</comment>
<proteinExistence type="predicted"/>
<evidence type="ECO:0000313" key="2">
    <source>
        <dbReference type="EMBL" id="RAR09714.1"/>
    </source>
</evidence>
<feature type="compositionally biased region" description="Polar residues" evidence="1">
    <location>
        <begin position="104"/>
        <end position="138"/>
    </location>
</feature>
<feature type="region of interest" description="Disordered" evidence="1">
    <location>
        <begin position="1"/>
        <end position="75"/>
    </location>
</feature>
<organism evidence="2 3">
    <name type="scientific">Stemphylium lycopersici</name>
    <name type="common">Tomato gray leaf spot disease fungus</name>
    <name type="synonym">Thyrospora lycopersici</name>
    <dbReference type="NCBI Taxonomy" id="183478"/>
    <lineage>
        <taxon>Eukaryota</taxon>
        <taxon>Fungi</taxon>
        <taxon>Dikarya</taxon>
        <taxon>Ascomycota</taxon>
        <taxon>Pezizomycotina</taxon>
        <taxon>Dothideomycetes</taxon>
        <taxon>Pleosporomycetidae</taxon>
        <taxon>Pleosporales</taxon>
        <taxon>Pleosporineae</taxon>
        <taxon>Pleosporaceae</taxon>
        <taxon>Stemphylium</taxon>
    </lineage>
</organism>
<evidence type="ECO:0000313" key="3">
    <source>
        <dbReference type="Proteomes" id="UP000249619"/>
    </source>
</evidence>
<feature type="region of interest" description="Disordered" evidence="1">
    <location>
        <begin position="94"/>
        <end position="169"/>
    </location>
</feature>
<dbReference type="Proteomes" id="UP000249619">
    <property type="component" value="Unassembled WGS sequence"/>
</dbReference>
<reference evidence="3" key="1">
    <citation type="submission" date="2018-05" db="EMBL/GenBank/DDBJ databases">
        <title>Draft genome sequence of Stemphylium lycopersici strain CIDEFI 213.</title>
        <authorList>
            <person name="Medina R."/>
            <person name="Franco M.E.E."/>
            <person name="Lucentini C.G."/>
            <person name="Saparrat M.C.N."/>
            <person name="Balatti P.A."/>
        </authorList>
    </citation>
    <scope>NUCLEOTIDE SEQUENCE [LARGE SCALE GENOMIC DNA]</scope>
    <source>
        <strain evidence="3">CIDEFI 213</strain>
    </source>
</reference>
<accession>A0A364N2D4</accession>
<sequence>MTEQPSLMPPSEDSLLSSGSFTPSGLTPNTRTQAEAAFTLNSTTQTDSAAPDPHLIPLMGAGGGNETAADNGPTEAVKAYTGYRRPGMVRASSSNYESALKRAQQASVSSDLSADSEVPESNVTAGQTVASPASSQTPFPAPGQGVVPLNYNSPVGVAQGDSLKKSRSRGLSLTGLAQQQGWSEQDYKRIYSAELMETDPKNAAGYGSGPKPEAA</sequence>
<protein>
    <submittedName>
        <fullName evidence="2">Uncharacterized protein</fullName>
    </submittedName>
</protein>
<dbReference type="EMBL" id="QGDH01000072">
    <property type="protein sequence ID" value="RAR09714.1"/>
    <property type="molecule type" value="Genomic_DNA"/>
</dbReference>
<feature type="compositionally biased region" description="Polar residues" evidence="1">
    <location>
        <begin position="14"/>
        <end position="48"/>
    </location>
</feature>
<dbReference type="AlphaFoldDB" id="A0A364N2D4"/>
<gene>
    <name evidence="2" type="ORF">DDE83_005359</name>
</gene>
<name>A0A364N2D4_STELY</name>
<feature type="region of interest" description="Disordered" evidence="1">
    <location>
        <begin position="193"/>
        <end position="215"/>
    </location>
</feature>
<keyword evidence="3" id="KW-1185">Reference proteome</keyword>
<evidence type="ECO:0000256" key="1">
    <source>
        <dbReference type="SAM" id="MobiDB-lite"/>
    </source>
</evidence>